<evidence type="ECO:0000256" key="1">
    <source>
        <dbReference type="ARBA" id="ARBA00004370"/>
    </source>
</evidence>
<dbReference type="GO" id="GO:0016020">
    <property type="term" value="C:membrane"/>
    <property type="evidence" value="ECO:0007669"/>
    <property type="project" value="UniProtKB-SubCell"/>
</dbReference>
<keyword evidence="4" id="KW-0813">Transport</keyword>
<evidence type="ECO:0000313" key="9">
    <source>
        <dbReference type="EMBL" id="KAL2467979.1"/>
    </source>
</evidence>
<dbReference type="NCBIfam" id="TIGR01145">
    <property type="entry name" value="ATP_synt_delta"/>
    <property type="match status" value="1"/>
</dbReference>
<dbReference type="AlphaFoldDB" id="A0ABD1PYH8"/>
<dbReference type="InterPro" id="IPR000711">
    <property type="entry name" value="ATPase_OSCP/dsu"/>
</dbReference>
<dbReference type="PANTHER" id="PTHR11910">
    <property type="entry name" value="ATP SYNTHASE DELTA CHAIN"/>
    <property type="match status" value="1"/>
</dbReference>
<keyword evidence="5" id="KW-0375">Hydrogen ion transport</keyword>
<comment type="caution">
    <text evidence="9">The sequence shown here is derived from an EMBL/GenBank/DDBJ whole genome shotgun (WGS) entry which is preliminary data.</text>
</comment>
<dbReference type="EMBL" id="JBFOLJ010000017">
    <property type="protein sequence ID" value="KAL2467979.1"/>
    <property type="molecule type" value="Genomic_DNA"/>
</dbReference>
<comment type="subcellular location">
    <subcellularLocation>
        <location evidence="1">Membrane</location>
    </subcellularLocation>
</comment>
<dbReference type="PROSITE" id="PS00389">
    <property type="entry name" value="ATPASE_DELTA"/>
    <property type="match status" value="1"/>
</dbReference>
<dbReference type="SUPFAM" id="SSF47928">
    <property type="entry name" value="N-terminal domain of the delta subunit of the F1F0-ATP synthase"/>
    <property type="match status" value="1"/>
</dbReference>
<evidence type="ECO:0000256" key="2">
    <source>
        <dbReference type="ARBA" id="ARBA00007046"/>
    </source>
</evidence>
<organism evidence="9 10">
    <name type="scientific">Forsythia ovata</name>
    <dbReference type="NCBI Taxonomy" id="205694"/>
    <lineage>
        <taxon>Eukaryota</taxon>
        <taxon>Viridiplantae</taxon>
        <taxon>Streptophyta</taxon>
        <taxon>Embryophyta</taxon>
        <taxon>Tracheophyta</taxon>
        <taxon>Spermatophyta</taxon>
        <taxon>Magnoliopsida</taxon>
        <taxon>eudicotyledons</taxon>
        <taxon>Gunneridae</taxon>
        <taxon>Pentapetalae</taxon>
        <taxon>asterids</taxon>
        <taxon>lamiids</taxon>
        <taxon>Lamiales</taxon>
        <taxon>Oleaceae</taxon>
        <taxon>Forsythieae</taxon>
        <taxon>Forsythia</taxon>
    </lineage>
</organism>
<reference evidence="10" key="1">
    <citation type="submission" date="2024-07" db="EMBL/GenBank/DDBJ databases">
        <title>Two chromosome-level genome assemblies of Korean endemic species Abeliophyllum distichum and Forsythia ovata (Oleaceae).</title>
        <authorList>
            <person name="Jang H."/>
        </authorList>
    </citation>
    <scope>NUCLEOTIDE SEQUENCE [LARGE SCALE GENOMIC DNA]</scope>
</reference>
<dbReference type="InterPro" id="IPR026015">
    <property type="entry name" value="ATP_synth_OSCP/delta_N_sf"/>
</dbReference>
<evidence type="ECO:0000256" key="5">
    <source>
        <dbReference type="ARBA" id="ARBA00022781"/>
    </source>
</evidence>
<evidence type="ECO:0000256" key="3">
    <source>
        <dbReference type="ARBA" id="ARBA00011648"/>
    </source>
</evidence>
<name>A0ABD1PYH8_9LAMI</name>
<evidence type="ECO:0000313" key="10">
    <source>
        <dbReference type="Proteomes" id="UP001604277"/>
    </source>
</evidence>
<dbReference type="GO" id="GO:1902600">
    <property type="term" value="P:proton transmembrane transport"/>
    <property type="evidence" value="ECO:0007669"/>
    <property type="project" value="UniProtKB-KW"/>
</dbReference>
<dbReference type="InterPro" id="IPR020781">
    <property type="entry name" value="ATPase_OSCP/d_CS"/>
</dbReference>
<gene>
    <name evidence="9" type="ORF">Fot_51504</name>
</gene>
<dbReference type="PRINTS" id="PR00125">
    <property type="entry name" value="ATPASEDELTA"/>
</dbReference>
<keyword evidence="6" id="KW-0406">Ion transport</keyword>
<sequence>MATAAAAAAALQQTPITFQSRSPPSAQLHSRPTVKFSLSTGLKLPKLTIKPLLRRNRGGGGASGARMADSAARSYATALADVAKSNNTLEQTSADIEKIEKFFSDPGVLNFFTNPTIGEEKKISIIDEIANTSSLQPHVINFLNILVDMKRIDLIKEIVKEFEIVYNKLTDTELATVTSVVQLESQHLSQIAKEVQKLTGAKNVRIKTLIDPSLVAGFTIRYGSSGSKLIDMSVKKQLEEIAAQLEIGDIQLAA</sequence>
<dbReference type="Proteomes" id="UP001604277">
    <property type="component" value="Unassembled WGS sequence"/>
</dbReference>
<evidence type="ECO:0000256" key="4">
    <source>
        <dbReference type="ARBA" id="ARBA00022448"/>
    </source>
</evidence>
<protein>
    <submittedName>
        <fullName evidence="9">ATP synthase subunit delta</fullName>
    </submittedName>
</protein>
<keyword evidence="7" id="KW-0472">Membrane</keyword>
<proteinExistence type="inferred from homology"/>
<keyword evidence="10" id="KW-1185">Reference proteome</keyword>
<dbReference type="Pfam" id="PF00213">
    <property type="entry name" value="OSCP"/>
    <property type="match status" value="1"/>
</dbReference>
<evidence type="ECO:0000256" key="7">
    <source>
        <dbReference type="ARBA" id="ARBA00023136"/>
    </source>
</evidence>
<dbReference type="Gene3D" id="1.10.520.20">
    <property type="entry name" value="N-terminal domain of the delta subunit of the F1F0-ATP synthase"/>
    <property type="match status" value="1"/>
</dbReference>
<comment type="similarity">
    <text evidence="2">Belongs to the ATPase delta chain family.</text>
</comment>
<comment type="subunit">
    <text evidence="3">F-type ATPases have 2 components, CF(1) - the catalytic core - and CF(0) - the membrane proton channel. CF(1) has five subunits: alpha(3), beta(3), gamma(1), delta(1), epsilon(1). CF(0) has three main subunits: a, b and c.</text>
</comment>
<evidence type="ECO:0000256" key="8">
    <source>
        <dbReference type="ARBA" id="ARBA00023310"/>
    </source>
</evidence>
<keyword evidence="8" id="KW-0066">ATP synthesis</keyword>
<dbReference type="HAMAP" id="MF_01416">
    <property type="entry name" value="ATP_synth_delta_bact"/>
    <property type="match status" value="1"/>
</dbReference>
<accession>A0ABD1PYH8</accession>
<evidence type="ECO:0000256" key="6">
    <source>
        <dbReference type="ARBA" id="ARBA00023065"/>
    </source>
</evidence>
<dbReference type="GO" id="GO:0006754">
    <property type="term" value="P:ATP biosynthetic process"/>
    <property type="evidence" value="ECO:0007669"/>
    <property type="project" value="UniProtKB-KW"/>
</dbReference>